<dbReference type="InterPro" id="IPR000073">
    <property type="entry name" value="AB_hydrolase_1"/>
</dbReference>
<dbReference type="RefSeq" id="WP_243407577.1">
    <property type="nucleotide sequence ID" value="NZ_FZMO01000170.1"/>
</dbReference>
<dbReference type="GO" id="GO:0016020">
    <property type="term" value="C:membrane"/>
    <property type="evidence" value="ECO:0007669"/>
    <property type="project" value="TreeGrafter"/>
</dbReference>
<dbReference type="EMBL" id="FZMO01000170">
    <property type="protein sequence ID" value="SNQ48485.1"/>
    <property type="molecule type" value="Genomic_DNA"/>
</dbReference>
<keyword evidence="3" id="KW-1185">Reference proteome</keyword>
<dbReference type="PANTHER" id="PTHR43798:SF5">
    <property type="entry name" value="MONOACYLGLYCEROL LIPASE ABHD6"/>
    <property type="match status" value="1"/>
</dbReference>
<dbReference type="InterPro" id="IPR029058">
    <property type="entry name" value="AB_hydrolase_fold"/>
</dbReference>
<dbReference type="PANTHER" id="PTHR43798">
    <property type="entry name" value="MONOACYLGLYCEROL LIPASE"/>
    <property type="match status" value="1"/>
</dbReference>
<organism evidence="2 3">
    <name type="scientific">Frankia canadensis</name>
    <dbReference type="NCBI Taxonomy" id="1836972"/>
    <lineage>
        <taxon>Bacteria</taxon>
        <taxon>Bacillati</taxon>
        <taxon>Actinomycetota</taxon>
        <taxon>Actinomycetes</taxon>
        <taxon>Frankiales</taxon>
        <taxon>Frankiaceae</taxon>
        <taxon>Frankia</taxon>
    </lineage>
</organism>
<evidence type="ECO:0000313" key="3">
    <source>
        <dbReference type="Proteomes" id="UP000234331"/>
    </source>
</evidence>
<proteinExistence type="predicted"/>
<name>A0A2I2KS46_9ACTN</name>
<protein>
    <submittedName>
        <fullName evidence="2">Lysophospholipase</fullName>
    </submittedName>
</protein>
<gene>
    <name evidence="2" type="ORF">FRACA_2510005</name>
</gene>
<evidence type="ECO:0000313" key="2">
    <source>
        <dbReference type="EMBL" id="SNQ48485.1"/>
    </source>
</evidence>
<reference evidence="2 3" key="1">
    <citation type="submission" date="2017-06" db="EMBL/GenBank/DDBJ databases">
        <authorList>
            <person name="Kim H.J."/>
            <person name="Triplett B.A."/>
        </authorList>
    </citation>
    <scope>NUCLEOTIDE SEQUENCE [LARGE SCALE GENOMIC DNA]</scope>
    <source>
        <strain evidence="2">FRACA_ARgP5</strain>
    </source>
</reference>
<evidence type="ECO:0000259" key="1">
    <source>
        <dbReference type="Pfam" id="PF12697"/>
    </source>
</evidence>
<dbReference type="SUPFAM" id="SSF53474">
    <property type="entry name" value="alpha/beta-Hydrolases"/>
    <property type="match status" value="1"/>
</dbReference>
<dbReference type="InterPro" id="IPR050266">
    <property type="entry name" value="AB_hydrolase_sf"/>
</dbReference>
<dbReference type="Proteomes" id="UP000234331">
    <property type="component" value="Unassembled WGS sequence"/>
</dbReference>
<sequence>MSETDGGAGTGRTIVFIHGLWLTSASWQPWIDRFAARGHRGIAPEWPGMDRPLDELRAAPRAESRVGITEVTDSYAAVIASLPEAPILIGHSFGGLIVQMLLDRGVGEAGIALSPAPVRGVLRLPPATLRTSSPVLSKPATRHQLVGLTKAQWFYSFGNTLTRAESDELHARLHAPTPGRPLWQAAFANLNPKAVSRVDFGKVDRAPLLIIGADADHTVPASVSREAYQRQRRSGAITAYHESPGRPHLTAVVPGWEAVADFALDWALAPRSGEI</sequence>
<dbReference type="Gene3D" id="3.40.50.1820">
    <property type="entry name" value="alpha/beta hydrolase"/>
    <property type="match status" value="1"/>
</dbReference>
<feature type="domain" description="AB hydrolase-1" evidence="1">
    <location>
        <begin position="14"/>
        <end position="248"/>
    </location>
</feature>
<dbReference type="AlphaFoldDB" id="A0A2I2KS46"/>
<accession>A0A2I2KS46</accession>
<dbReference type="Pfam" id="PF12697">
    <property type="entry name" value="Abhydrolase_6"/>
    <property type="match status" value="1"/>
</dbReference>
<dbReference type="GO" id="GO:0046464">
    <property type="term" value="P:acylglycerol catabolic process"/>
    <property type="evidence" value="ECO:0007669"/>
    <property type="project" value="TreeGrafter"/>
</dbReference>
<dbReference type="GO" id="GO:0047372">
    <property type="term" value="F:monoacylglycerol lipase activity"/>
    <property type="evidence" value="ECO:0007669"/>
    <property type="project" value="TreeGrafter"/>
</dbReference>